<sequence length="85" mass="9255">MERLPVAPRCSSRRRCSIFARLVVSLPAQERRAAVIAWCPSQSPLKGASVGPEREFDTTGAAIKLHNEDGVEDGVRLISLRAALL</sequence>
<dbReference type="EMBL" id="JANIIK010000115">
    <property type="protein sequence ID" value="KAJ3589247.1"/>
    <property type="molecule type" value="Genomic_DNA"/>
</dbReference>
<reference evidence="1" key="1">
    <citation type="submission" date="2022-07" db="EMBL/GenBank/DDBJ databases">
        <title>Chromosome-level genome of Muraenolepis orangiensis.</title>
        <authorList>
            <person name="Kim J."/>
        </authorList>
    </citation>
    <scope>NUCLEOTIDE SEQUENCE</scope>
    <source>
        <strain evidence="1">KU_S4_2022</strain>
        <tissue evidence="1">Muscle</tissue>
    </source>
</reference>
<gene>
    <name evidence="1" type="ORF">NHX12_010093</name>
</gene>
<name>A0A9Q0DMF3_9TELE</name>
<protein>
    <submittedName>
        <fullName evidence="1">Uncharacterized protein</fullName>
    </submittedName>
</protein>
<organism evidence="1 2">
    <name type="scientific">Muraenolepis orangiensis</name>
    <name type="common">Patagonian moray cod</name>
    <dbReference type="NCBI Taxonomy" id="630683"/>
    <lineage>
        <taxon>Eukaryota</taxon>
        <taxon>Metazoa</taxon>
        <taxon>Chordata</taxon>
        <taxon>Craniata</taxon>
        <taxon>Vertebrata</taxon>
        <taxon>Euteleostomi</taxon>
        <taxon>Actinopterygii</taxon>
        <taxon>Neopterygii</taxon>
        <taxon>Teleostei</taxon>
        <taxon>Neoteleostei</taxon>
        <taxon>Acanthomorphata</taxon>
        <taxon>Zeiogadaria</taxon>
        <taxon>Gadariae</taxon>
        <taxon>Gadiformes</taxon>
        <taxon>Muraenolepidoidei</taxon>
        <taxon>Muraenolepididae</taxon>
        <taxon>Muraenolepis</taxon>
    </lineage>
</organism>
<dbReference type="AlphaFoldDB" id="A0A9Q0DMF3"/>
<dbReference type="Proteomes" id="UP001148018">
    <property type="component" value="Unassembled WGS sequence"/>
</dbReference>
<evidence type="ECO:0000313" key="2">
    <source>
        <dbReference type="Proteomes" id="UP001148018"/>
    </source>
</evidence>
<keyword evidence="2" id="KW-1185">Reference proteome</keyword>
<comment type="caution">
    <text evidence="1">The sequence shown here is derived from an EMBL/GenBank/DDBJ whole genome shotgun (WGS) entry which is preliminary data.</text>
</comment>
<proteinExistence type="predicted"/>
<evidence type="ECO:0000313" key="1">
    <source>
        <dbReference type="EMBL" id="KAJ3589247.1"/>
    </source>
</evidence>
<accession>A0A9Q0DMF3</accession>